<comment type="caution">
    <text evidence="1">The sequence shown here is derived from an EMBL/GenBank/DDBJ whole genome shotgun (WGS) entry which is preliminary data.</text>
</comment>
<gene>
    <name evidence="1" type="ORF">VZT92_010249</name>
</gene>
<name>A0AAW1FEH9_ZOAVI</name>
<dbReference type="EMBL" id="JBCEZU010000078">
    <property type="protein sequence ID" value="KAK9532886.1"/>
    <property type="molecule type" value="Genomic_DNA"/>
</dbReference>
<sequence length="73" mass="7995">MSLCGLLAVLRSSILLRGAKESNAFTRKMEGAGIEDRDKGRENREAILAGQTRSVSFLLQLINMEEHICDSGS</sequence>
<protein>
    <submittedName>
        <fullName evidence="1">Uncharacterized protein</fullName>
    </submittedName>
</protein>
<organism evidence="1 2">
    <name type="scientific">Zoarces viviparus</name>
    <name type="common">Viviparous eelpout</name>
    <name type="synonym">Blennius viviparus</name>
    <dbReference type="NCBI Taxonomy" id="48416"/>
    <lineage>
        <taxon>Eukaryota</taxon>
        <taxon>Metazoa</taxon>
        <taxon>Chordata</taxon>
        <taxon>Craniata</taxon>
        <taxon>Vertebrata</taxon>
        <taxon>Euteleostomi</taxon>
        <taxon>Actinopterygii</taxon>
        <taxon>Neopterygii</taxon>
        <taxon>Teleostei</taxon>
        <taxon>Neoteleostei</taxon>
        <taxon>Acanthomorphata</taxon>
        <taxon>Eupercaria</taxon>
        <taxon>Perciformes</taxon>
        <taxon>Cottioidei</taxon>
        <taxon>Zoarcales</taxon>
        <taxon>Zoarcidae</taxon>
        <taxon>Zoarcinae</taxon>
        <taxon>Zoarces</taxon>
    </lineage>
</organism>
<accession>A0AAW1FEH9</accession>
<proteinExistence type="predicted"/>
<evidence type="ECO:0000313" key="1">
    <source>
        <dbReference type="EMBL" id="KAK9532886.1"/>
    </source>
</evidence>
<evidence type="ECO:0000313" key="2">
    <source>
        <dbReference type="Proteomes" id="UP001488805"/>
    </source>
</evidence>
<reference evidence="1 2" key="1">
    <citation type="journal article" date="2024" name="Genome Biol. Evol.">
        <title>Chromosome-level genome assembly of the viviparous eelpout Zoarces viviparus.</title>
        <authorList>
            <person name="Fuhrmann N."/>
            <person name="Brasseur M.V."/>
            <person name="Bakowski C.E."/>
            <person name="Podsiadlowski L."/>
            <person name="Prost S."/>
            <person name="Krehenwinkel H."/>
            <person name="Mayer C."/>
        </authorList>
    </citation>
    <scope>NUCLEOTIDE SEQUENCE [LARGE SCALE GENOMIC DNA]</scope>
    <source>
        <strain evidence="1">NO-MEL_2022_Ind0_liver</strain>
    </source>
</reference>
<keyword evidence="2" id="KW-1185">Reference proteome</keyword>
<dbReference type="Proteomes" id="UP001488805">
    <property type="component" value="Unassembled WGS sequence"/>
</dbReference>
<dbReference type="AlphaFoldDB" id="A0AAW1FEH9"/>